<comment type="caution">
    <text evidence="3">The sequence shown here is derived from an EMBL/GenBank/DDBJ whole genome shotgun (WGS) entry which is preliminary data.</text>
</comment>
<dbReference type="Pfam" id="PF00535">
    <property type="entry name" value="Glycos_transf_2"/>
    <property type="match status" value="1"/>
</dbReference>
<evidence type="ECO:0000313" key="4">
    <source>
        <dbReference type="Proteomes" id="UP000051017"/>
    </source>
</evidence>
<name>A0A0R2QL53_9ACTN</name>
<dbReference type="NCBIfam" id="TIGR03965">
    <property type="entry name" value="mycofact_glyco"/>
    <property type="match status" value="1"/>
</dbReference>
<proteinExistence type="predicted"/>
<sequence length="471" mass="51151">MTDLINQPHFIVDPSWRRPVRGLMVFAGSPLKMFTLNEEGRRVAELLEIGLPLPAGHETLTNRLLDAGAIHPTHIVGSEQPFTLADVSIVIPAHVRNAKDARLLNTLVDTLTNLSTTAATIIVVNDASPHTISDIAGARVVSLDQNKGPGAARNYGLQFVTTPFVAFIDVDVTLENNTLIELLSFFADERVGLVAPRIVSADTKGALGAYEAVRSPLDLGPLEGRIRKGTRISYTPSAMWLCRTEAMHQIDGFDETLQVGEDVDALWRLDAAGWRCRYQPTAVCTHLPRSTVSDFVAQRIGYGTSAAALAQRHKGALAPVRVSGYSAGMWALIVLGYPIFGALVGAGTIAALARKLRDVPNAVEESARLAGLGNLHAGRTIASAITRVWWPIAVVLALFSKRMRWVLITAAVVPSMYEWWKGRPKLDPIRFTALRVLDDAAYGVGVWKGVVLEQNLDALKPDLTSWPKNAN</sequence>
<dbReference type="PANTHER" id="PTHR43646:SF6">
    <property type="entry name" value="PRE-MYCOFACTOCIN GLYCOSYLTRANSFERASE"/>
    <property type="match status" value="1"/>
</dbReference>
<dbReference type="InterPro" id="IPR023981">
    <property type="entry name" value="MftF"/>
</dbReference>
<dbReference type="PANTHER" id="PTHR43646">
    <property type="entry name" value="GLYCOSYLTRANSFERASE"/>
    <property type="match status" value="1"/>
</dbReference>
<feature type="domain" description="Glycosyltransferase 2-like" evidence="2">
    <location>
        <begin position="88"/>
        <end position="246"/>
    </location>
</feature>
<reference evidence="3 4" key="1">
    <citation type="submission" date="2015-10" db="EMBL/GenBank/DDBJ databases">
        <title>Metagenome-Assembled Genomes uncover a global brackish microbiome.</title>
        <authorList>
            <person name="Hugerth L.W."/>
            <person name="Larsson J."/>
            <person name="Alneberg J."/>
            <person name="Lindh M.V."/>
            <person name="Legrand C."/>
            <person name="Pinhassi J."/>
            <person name="Andersson A.F."/>
        </authorList>
    </citation>
    <scope>NUCLEOTIDE SEQUENCE [LARGE SCALE GENOMIC DNA]</scope>
    <source>
        <strain evidence="3">BACL6 MAG-120924-bin43</strain>
    </source>
</reference>
<keyword evidence="1" id="KW-0472">Membrane</keyword>
<feature type="transmembrane region" description="Helical" evidence="1">
    <location>
        <begin position="329"/>
        <end position="353"/>
    </location>
</feature>
<accession>A0A0R2QL53</accession>
<dbReference type="InterPro" id="IPR001173">
    <property type="entry name" value="Glyco_trans_2-like"/>
</dbReference>
<dbReference type="Proteomes" id="UP000051017">
    <property type="component" value="Unassembled WGS sequence"/>
</dbReference>
<protein>
    <recommendedName>
        <fullName evidence="2">Glycosyltransferase 2-like domain-containing protein</fullName>
    </recommendedName>
</protein>
<evidence type="ECO:0000313" key="3">
    <source>
        <dbReference type="EMBL" id="KRO49101.1"/>
    </source>
</evidence>
<dbReference type="Gene3D" id="3.90.550.10">
    <property type="entry name" value="Spore Coat Polysaccharide Biosynthesis Protein SpsA, Chain A"/>
    <property type="match status" value="1"/>
</dbReference>
<keyword evidence="1" id="KW-0812">Transmembrane</keyword>
<evidence type="ECO:0000259" key="2">
    <source>
        <dbReference type="Pfam" id="PF00535"/>
    </source>
</evidence>
<dbReference type="SUPFAM" id="SSF53448">
    <property type="entry name" value="Nucleotide-diphospho-sugar transferases"/>
    <property type="match status" value="1"/>
</dbReference>
<dbReference type="EMBL" id="LIBJ01000040">
    <property type="protein sequence ID" value="KRO49101.1"/>
    <property type="molecule type" value="Genomic_DNA"/>
</dbReference>
<dbReference type="GO" id="GO:0016740">
    <property type="term" value="F:transferase activity"/>
    <property type="evidence" value="ECO:0007669"/>
    <property type="project" value="InterPro"/>
</dbReference>
<organism evidence="3 4">
    <name type="scientific">Acidimicrobiia bacterium BACL6 MAG-120924-bin43</name>
    <dbReference type="NCBI Taxonomy" id="1655583"/>
    <lineage>
        <taxon>Bacteria</taxon>
        <taxon>Bacillati</taxon>
        <taxon>Actinomycetota</taxon>
        <taxon>Acidimicrobiia</taxon>
        <taxon>acIV cluster</taxon>
    </lineage>
</organism>
<dbReference type="AlphaFoldDB" id="A0A0R2QL53"/>
<evidence type="ECO:0000256" key="1">
    <source>
        <dbReference type="SAM" id="Phobius"/>
    </source>
</evidence>
<keyword evidence="1" id="KW-1133">Transmembrane helix</keyword>
<gene>
    <name evidence="3" type="ORF">ABR75_00235</name>
</gene>
<dbReference type="InterPro" id="IPR029044">
    <property type="entry name" value="Nucleotide-diphossugar_trans"/>
</dbReference>